<organism evidence="6 7">
    <name type="scientific">Nitrospirillum amazonense</name>
    <dbReference type="NCBI Taxonomy" id="28077"/>
    <lineage>
        <taxon>Bacteria</taxon>
        <taxon>Pseudomonadati</taxon>
        <taxon>Pseudomonadota</taxon>
        <taxon>Alphaproteobacteria</taxon>
        <taxon>Rhodospirillales</taxon>
        <taxon>Azospirillaceae</taxon>
        <taxon>Nitrospirillum</taxon>
    </lineage>
</organism>
<dbReference type="InterPro" id="IPR000847">
    <property type="entry name" value="LysR_HTH_N"/>
</dbReference>
<evidence type="ECO:0000256" key="4">
    <source>
        <dbReference type="ARBA" id="ARBA00023163"/>
    </source>
</evidence>
<gene>
    <name evidence="6" type="ORF">FBZ92_11645</name>
</gene>
<evidence type="ECO:0000313" key="7">
    <source>
        <dbReference type="Proteomes" id="UP000318050"/>
    </source>
</evidence>
<dbReference type="Proteomes" id="UP000318050">
    <property type="component" value="Unassembled WGS sequence"/>
</dbReference>
<proteinExistence type="inferred from homology"/>
<evidence type="ECO:0000256" key="2">
    <source>
        <dbReference type="ARBA" id="ARBA00023015"/>
    </source>
</evidence>
<dbReference type="InterPro" id="IPR005119">
    <property type="entry name" value="LysR_subst-bd"/>
</dbReference>
<comment type="caution">
    <text evidence="6">The sequence shown here is derived from an EMBL/GenBank/DDBJ whole genome shotgun (WGS) entry which is preliminary data.</text>
</comment>
<protein>
    <submittedName>
        <fullName evidence="6">LysR family transcriptional regulator</fullName>
    </submittedName>
</protein>
<dbReference type="Pfam" id="PF00126">
    <property type="entry name" value="HTH_1"/>
    <property type="match status" value="1"/>
</dbReference>
<evidence type="ECO:0000259" key="5">
    <source>
        <dbReference type="PROSITE" id="PS50931"/>
    </source>
</evidence>
<name>A0A560I6Z0_9PROT</name>
<dbReference type="CDD" id="cd08417">
    <property type="entry name" value="PBP2_Nitroaromatics_like"/>
    <property type="match status" value="1"/>
</dbReference>
<comment type="similarity">
    <text evidence="1">Belongs to the LysR transcriptional regulatory family.</text>
</comment>
<dbReference type="InterPro" id="IPR037402">
    <property type="entry name" value="YidZ_PBP2"/>
</dbReference>
<evidence type="ECO:0000313" key="6">
    <source>
        <dbReference type="EMBL" id="TWB52914.1"/>
    </source>
</evidence>
<dbReference type="GO" id="GO:0003700">
    <property type="term" value="F:DNA-binding transcription factor activity"/>
    <property type="evidence" value="ECO:0007669"/>
    <property type="project" value="InterPro"/>
</dbReference>
<dbReference type="EMBL" id="VITT01000016">
    <property type="protein sequence ID" value="TWB52914.1"/>
    <property type="molecule type" value="Genomic_DNA"/>
</dbReference>
<keyword evidence="4" id="KW-0804">Transcription</keyword>
<dbReference type="InterPro" id="IPR050389">
    <property type="entry name" value="LysR-type_TF"/>
</dbReference>
<dbReference type="Pfam" id="PF03466">
    <property type="entry name" value="LysR_substrate"/>
    <property type="match status" value="1"/>
</dbReference>
<evidence type="ECO:0000256" key="1">
    <source>
        <dbReference type="ARBA" id="ARBA00009437"/>
    </source>
</evidence>
<keyword evidence="2" id="KW-0805">Transcription regulation</keyword>
<dbReference type="Gene3D" id="1.10.10.10">
    <property type="entry name" value="Winged helix-like DNA-binding domain superfamily/Winged helix DNA-binding domain"/>
    <property type="match status" value="1"/>
</dbReference>
<dbReference type="SUPFAM" id="SSF46785">
    <property type="entry name" value="Winged helix' DNA-binding domain"/>
    <property type="match status" value="1"/>
</dbReference>
<dbReference type="PANTHER" id="PTHR30118">
    <property type="entry name" value="HTH-TYPE TRANSCRIPTIONAL REGULATOR LEUO-RELATED"/>
    <property type="match status" value="1"/>
</dbReference>
<dbReference type="OrthoDB" id="9774011at2"/>
<reference evidence="6 7" key="1">
    <citation type="submission" date="2019-06" db="EMBL/GenBank/DDBJ databases">
        <title>Genomic Encyclopedia of Type Strains, Phase IV (KMG-V): Genome sequencing to study the core and pangenomes of soil and plant-associated prokaryotes.</title>
        <authorList>
            <person name="Whitman W."/>
        </authorList>
    </citation>
    <scope>NUCLEOTIDE SEQUENCE [LARGE SCALE GENOMIC DNA]</scope>
    <source>
        <strain evidence="6 7">BR 11140</strain>
    </source>
</reference>
<keyword evidence="3" id="KW-0238">DNA-binding</keyword>
<dbReference type="AlphaFoldDB" id="A0A560I6Z0"/>
<feature type="domain" description="HTH lysR-type" evidence="5">
    <location>
        <begin position="9"/>
        <end position="66"/>
    </location>
</feature>
<dbReference type="PANTHER" id="PTHR30118:SF15">
    <property type="entry name" value="TRANSCRIPTIONAL REGULATORY PROTEIN"/>
    <property type="match status" value="1"/>
</dbReference>
<dbReference type="InterPro" id="IPR036390">
    <property type="entry name" value="WH_DNA-bd_sf"/>
</dbReference>
<dbReference type="SUPFAM" id="SSF53850">
    <property type="entry name" value="Periplasmic binding protein-like II"/>
    <property type="match status" value="1"/>
</dbReference>
<dbReference type="GO" id="GO:0003677">
    <property type="term" value="F:DNA binding"/>
    <property type="evidence" value="ECO:0007669"/>
    <property type="project" value="UniProtKB-KW"/>
</dbReference>
<dbReference type="PROSITE" id="PS50931">
    <property type="entry name" value="HTH_LYSR"/>
    <property type="match status" value="1"/>
</dbReference>
<evidence type="ECO:0000256" key="3">
    <source>
        <dbReference type="ARBA" id="ARBA00023125"/>
    </source>
</evidence>
<dbReference type="InterPro" id="IPR036388">
    <property type="entry name" value="WH-like_DNA-bd_sf"/>
</dbReference>
<accession>A0A560I6Z0</accession>
<sequence length="308" mass="33555">MHQIDLSRVDLNLLVVFEALAAERHVGRAAERLRLSQSATSHALGRLRRLFDDPLFVRHAAGVEPTPRARALAESLAAALAQIRALVSPTHFDPAKLERVIKVATHEYVAAVLMPELLSLLRREATGVDVRCVSLSYRDIISAFERGEIDLACGAFPGLYGGRLERTPLFEDHFAGVARAEHPAVAEGRMELEAFASSLHVWVGFGREPYDPVADALAARGRTRRIAMAVTNALAVPSLIAGSDLVGVIPRRLAVRMCKSPQFSVFELPVAIEPMTCDVLMPTALAETPEAQWFKRIFANAAAKIALA</sequence>
<dbReference type="Gene3D" id="3.40.190.10">
    <property type="entry name" value="Periplasmic binding protein-like II"/>
    <property type="match status" value="2"/>
</dbReference>